<dbReference type="CDD" id="cd12238">
    <property type="entry name" value="RRM1_RBM40_like"/>
    <property type="match status" value="1"/>
</dbReference>
<dbReference type="FunFam" id="3.30.70.330:FF:000207">
    <property type="entry name" value="RNA-binding region (RNP1, RRM)-containing 3"/>
    <property type="match status" value="1"/>
</dbReference>
<sequence>MKPTSTLLVRHLPPDLTSDEKEELLKHFGAVQVKILSSKIKKSNILFARFESEAAATAALHRLHQLDILGYPLSVEYARGVAEHDYSLVQKLDFHERTEEKENSQKHLQAFLQKLNAWNSTWNFTNPPPSHLKYQYPPPTMTVLHNISCTLASVPKFYTQVLHLMNKMNLPCPFQPIPFPKSEMLSSSVHADMVEESDNVPPEPIQTVESSEEEESELESDEERQHLPTDIIPAKRPLLHKPKQVKRPKFIKPVHVATTPAVKISKPEEVFEKVVCEPIQHKIEVKFSIAVGDVEKVNEQGSCSSGGFGLMFPVTKNADKAKSDENIGITEEEASRGTTITAEELEANRISSRDQKHHPVFRNYQPGIPSCRLYIKNLSKQVTERDLHYIYRRYLIPNNDEQGNMFDVRLMTEGRMKGQAFITLQSMKQAEAARKETNGYILKNKPLVVQFARSAKTK</sequence>
<evidence type="ECO:0000256" key="1">
    <source>
        <dbReference type="ARBA" id="ARBA00004123"/>
    </source>
</evidence>
<dbReference type="InterPro" id="IPR035979">
    <property type="entry name" value="RBD_domain_sf"/>
</dbReference>
<evidence type="ECO:0000256" key="5">
    <source>
        <dbReference type="ARBA" id="ARBA00023242"/>
    </source>
</evidence>
<dbReference type="GO" id="GO:0030626">
    <property type="term" value="F:U12 snRNA binding"/>
    <property type="evidence" value="ECO:0007669"/>
    <property type="project" value="TreeGrafter"/>
</dbReference>
<dbReference type="PANTHER" id="PTHR16105">
    <property type="entry name" value="RNA-BINDING REGION-CONTAINING PROTEIN 3"/>
    <property type="match status" value="1"/>
</dbReference>
<dbReference type="FunCoup" id="A0A067RCF2">
    <property type="interactions" value="838"/>
</dbReference>
<dbReference type="SMART" id="SM00360">
    <property type="entry name" value="RRM"/>
    <property type="match status" value="2"/>
</dbReference>
<evidence type="ECO:0000256" key="4">
    <source>
        <dbReference type="ARBA" id="ARBA00022884"/>
    </source>
</evidence>
<dbReference type="Gene3D" id="3.30.70.330">
    <property type="match status" value="2"/>
</dbReference>
<dbReference type="InterPro" id="IPR012677">
    <property type="entry name" value="Nucleotide-bd_a/b_plait_sf"/>
</dbReference>
<protein>
    <recommendedName>
        <fullName evidence="2">RNA-binding region-containing protein 3</fullName>
    </recommendedName>
</protein>
<dbReference type="AlphaFoldDB" id="A0A067RCF2"/>
<dbReference type="PANTHER" id="PTHR16105:SF0">
    <property type="entry name" value="RNA-BINDING REGION-CONTAINING PROTEIN 3"/>
    <property type="match status" value="1"/>
</dbReference>
<dbReference type="CDD" id="cd12239">
    <property type="entry name" value="RRM2_RBM40_like"/>
    <property type="match status" value="1"/>
</dbReference>
<evidence type="ECO:0000256" key="7">
    <source>
        <dbReference type="SAM" id="MobiDB-lite"/>
    </source>
</evidence>
<dbReference type="InterPro" id="IPR045164">
    <property type="entry name" value="RBM41/RNPC3"/>
</dbReference>
<dbReference type="PROSITE" id="PS50102">
    <property type="entry name" value="RRM"/>
    <property type="match status" value="2"/>
</dbReference>
<dbReference type="InterPro" id="IPR034147">
    <property type="entry name" value="RBM40_RRM1"/>
</dbReference>
<dbReference type="GO" id="GO:0097157">
    <property type="term" value="F:pre-mRNA intronic binding"/>
    <property type="evidence" value="ECO:0007669"/>
    <property type="project" value="TreeGrafter"/>
</dbReference>
<evidence type="ECO:0000313" key="9">
    <source>
        <dbReference type="EMBL" id="KDR17564.1"/>
    </source>
</evidence>
<keyword evidence="5" id="KW-0539">Nucleus</keyword>
<name>A0A067RCF2_ZOONE</name>
<dbReference type="GO" id="GO:0005689">
    <property type="term" value="C:U12-type spliceosomal complex"/>
    <property type="evidence" value="ECO:0007669"/>
    <property type="project" value="TreeGrafter"/>
</dbReference>
<gene>
    <name evidence="9" type="ORF">L798_08474</name>
</gene>
<keyword evidence="3" id="KW-0677">Repeat</keyword>
<dbReference type="Proteomes" id="UP000027135">
    <property type="component" value="Unassembled WGS sequence"/>
</dbReference>
<reference evidence="9 10" key="1">
    <citation type="journal article" date="2014" name="Nat. Commun.">
        <title>Molecular traces of alternative social organization in a termite genome.</title>
        <authorList>
            <person name="Terrapon N."/>
            <person name="Li C."/>
            <person name="Robertson H.M."/>
            <person name="Ji L."/>
            <person name="Meng X."/>
            <person name="Booth W."/>
            <person name="Chen Z."/>
            <person name="Childers C.P."/>
            <person name="Glastad K.M."/>
            <person name="Gokhale K."/>
            <person name="Gowin J."/>
            <person name="Gronenberg W."/>
            <person name="Hermansen R.A."/>
            <person name="Hu H."/>
            <person name="Hunt B.G."/>
            <person name="Huylmans A.K."/>
            <person name="Khalil S.M."/>
            <person name="Mitchell R.D."/>
            <person name="Munoz-Torres M.C."/>
            <person name="Mustard J.A."/>
            <person name="Pan H."/>
            <person name="Reese J.T."/>
            <person name="Scharf M.E."/>
            <person name="Sun F."/>
            <person name="Vogel H."/>
            <person name="Xiao J."/>
            <person name="Yang W."/>
            <person name="Yang Z."/>
            <person name="Yang Z."/>
            <person name="Zhou J."/>
            <person name="Zhu J."/>
            <person name="Brent C.S."/>
            <person name="Elsik C.G."/>
            <person name="Goodisman M.A."/>
            <person name="Liberles D.A."/>
            <person name="Roe R.M."/>
            <person name="Vargo E.L."/>
            <person name="Vilcinskas A."/>
            <person name="Wang J."/>
            <person name="Bornberg-Bauer E."/>
            <person name="Korb J."/>
            <person name="Zhang G."/>
            <person name="Liebig J."/>
        </authorList>
    </citation>
    <scope>NUCLEOTIDE SEQUENCE [LARGE SCALE GENOMIC DNA]</scope>
    <source>
        <tissue evidence="9">Whole organism</tissue>
    </source>
</reference>
<evidence type="ECO:0000256" key="3">
    <source>
        <dbReference type="ARBA" id="ARBA00022737"/>
    </source>
</evidence>
<feature type="compositionally biased region" description="Acidic residues" evidence="7">
    <location>
        <begin position="210"/>
        <end position="222"/>
    </location>
</feature>
<dbReference type="OMA" id="AINIRHE"/>
<dbReference type="eggNOG" id="KOG4206">
    <property type="taxonomic scope" value="Eukaryota"/>
</dbReference>
<dbReference type="EMBL" id="KK852729">
    <property type="protein sequence ID" value="KDR17564.1"/>
    <property type="molecule type" value="Genomic_DNA"/>
</dbReference>
<dbReference type="GO" id="GO:0000398">
    <property type="term" value="P:mRNA splicing, via spliceosome"/>
    <property type="evidence" value="ECO:0007669"/>
    <property type="project" value="TreeGrafter"/>
</dbReference>
<keyword evidence="4 6" id="KW-0694">RNA-binding</keyword>
<proteinExistence type="predicted"/>
<dbReference type="InParanoid" id="A0A067RCF2"/>
<dbReference type="STRING" id="136037.A0A067RCF2"/>
<dbReference type="Pfam" id="PF00076">
    <property type="entry name" value="RRM_1"/>
    <property type="match status" value="2"/>
</dbReference>
<evidence type="ECO:0000313" key="10">
    <source>
        <dbReference type="Proteomes" id="UP000027135"/>
    </source>
</evidence>
<evidence type="ECO:0000256" key="2">
    <source>
        <dbReference type="ARBA" id="ARBA00020364"/>
    </source>
</evidence>
<dbReference type="InterPro" id="IPR000504">
    <property type="entry name" value="RRM_dom"/>
</dbReference>
<dbReference type="Gene3D" id="6.10.250.610">
    <property type="match status" value="1"/>
</dbReference>
<keyword evidence="10" id="KW-1185">Reference proteome</keyword>
<feature type="domain" description="RRM" evidence="8">
    <location>
        <begin position="371"/>
        <end position="454"/>
    </location>
</feature>
<evidence type="ECO:0000259" key="8">
    <source>
        <dbReference type="PROSITE" id="PS50102"/>
    </source>
</evidence>
<organism evidence="9 10">
    <name type="scientific">Zootermopsis nevadensis</name>
    <name type="common">Dampwood termite</name>
    <dbReference type="NCBI Taxonomy" id="136037"/>
    <lineage>
        <taxon>Eukaryota</taxon>
        <taxon>Metazoa</taxon>
        <taxon>Ecdysozoa</taxon>
        <taxon>Arthropoda</taxon>
        <taxon>Hexapoda</taxon>
        <taxon>Insecta</taxon>
        <taxon>Pterygota</taxon>
        <taxon>Neoptera</taxon>
        <taxon>Polyneoptera</taxon>
        <taxon>Dictyoptera</taxon>
        <taxon>Blattodea</taxon>
        <taxon>Blattoidea</taxon>
        <taxon>Termitoidae</taxon>
        <taxon>Termopsidae</taxon>
        <taxon>Zootermopsis</taxon>
    </lineage>
</organism>
<feature type="region of interest" description="Disordered" evidence="7">
    <location>
        <begin position="188"/>
        <end position="238"/>
    </location>
</feature>
<accession>A0A067RCF2</accession>
<comment type="subcellular location">
    <subcellularLocation>
        <location evidence="1">Nucleus</location>
    </subcellularLocation>
</comment>
<evidence type="ECO:0000256" key="6">
    <source>
        <dbReference type="PROSITE-ProRule" id="PRU00176"/>
    </source>
</evidence>
<dbReference type="SUPFAM" id="SSF54928">
    <property type="entry name" value="RNA-binding domain, RBD"/>
    <property type="match status" value="2"/>
</dbReference>
<feature type="domain" description="RRM" evidence="8">
    <location>
        <begin position="5"/>
        <end position="80"/>
    </location>
</feature>